<proteinExistence type="inferred from homology"/>
<dbReference type="PANTHER" id="PTHR32552">
    <property type="entry name" value="FERRICHROME IRON RECEPTOR-RELATED"/>
    <property type="match status" value="1"/>
</dbReference>
<evidence type="ECO:0000256" key="14">
    <source>
        <dbReference type="PROSITE-ProRule" id="PRU01360"/>
    </source>
</evidence>
<keyword evidence="7 16" id="KW-0732">Signal</keyword>
<feature type="signal peptide" evidence="16">
    <location>
        <begin position="1"/>
        <end position="33"/>
    </location>
</feature>
<evidence type="ECO:0000256" key="16">
    <source>
        <dbReference type="SAM" id="SignalP"/>
    </source>
</evidence>
<keyword evidence="4 14" id="KW-1134">Transmembrane beta strand</keyword>
<evidence type="ECO:0000256" key="7">
    <source>
        <dbReference type="ARBA" id="ARBA00022729"/>
    </source>
</evidence>
<keyword evidence="3 14" id="KW-0813">Transport</keyword>
<feature type="chain" id="PRO_5045785226" evidence="16">
    <location>
        <begin position="34"/>
        <end position="725"/>
    </location>
</feature>
<keyword evidence="8" id="KW-0408">Iron</keyword>
<evidence type="ECO:0000256" key="6">
    <source>
        <dbReference type="ARBA" id="ARBA00022692"/>
    </source>
</evidence>
<dbReference type="PROSITE" id="PS52016">
    <property type="entry name" value="TONB_DEPENDENT_REC_3"/>
    <property type="match status" value="1"/>
</dbReference>
<evidence type="ECO:0000256" key="1">
    <source>
        <dbReference type="ARBA" id="ARBA00004571"/>
    </source>
</evidence>
<evidence type="ECO:0000313" key="19">
    <source>
        <dbReference type="EMBL" id="AMT97208.1"/>
    </source>
</evidence>
<dbReference type="Pfam" id="PF00593">
    <property type="entry name" value="TonB_dep_Rec_b-barrel"/>
    <property type="match status" value="1"/>
</dbReference>
<feature type="domain" description="TonB-dependent receptor plug" evidence="18">
    <location>
        <begin position="74"/>
        <end position="175"/>
    </location>
</feature>
<dbReference type="InterPro" id="IPR037066">
    <property type="entry name" value="Plug_dom_sf"/>
</dbReference>
<dbReference type="Proteomes" id="UP000076104">
    <property type="component" value="Chromosome"/>
</dbReference>
<dbReference type="InterPro" id="IPR000531">
    <property type="entry name" value="Beta-barrel_TonB"/>
</dbReference>
<reference evidence="19 20" key="1">
    <citation type="submission" date="2016-03" db="EMBL/GenBank/DDBJ databases">
        <title>Genome sequencing of Psychrobacter alimentarius PAMC 27889.</title>
        <authorList>
            <person name="Lee J."/>
            <person name="Kim O.-S."/>
        </authorList>
    </citation>
    <scope>NUCLEOTIDE SEQUENCE [LARGE SCALE GENOMIC DNA]</scope>
    <source>
        <strain evidence="19 20">PAMC 27889</strain>
    </source>
</reference>
<sequence length="725" mass="80134">MRSPVTSNSIQKKRLTTAVQIGLILSVSHSAYAEDIRSNIGDNETATPSTTLDTIAVYADSYRSTGTKTALDPNDAPMSYTRIDQELLQKRQADSVNAALRYEPGISAESRGTVSVFDEYNIRGFKTYSNFYDGLRLPYDGAWNLMPQVDIYATESVEVVKGPASSLYGYASPGGMVNQVAKTPKSTQASEVQLRLGNQNLKEVGVDTTGPITDTLNYRLVALKRKKDGQMQTTEEERTLVNPSIEWQPTEDVSVLANVFYQDDPEMVPSTPLPAVGTVYNASYGKLGSDAYAGDKWNRFSKEVLMPSVTVNWDINDKLTFKHILRYTDAEAQQRNMYNSGFVSGSDKILNRVAYTTDESMNNWTTDNQLAYKLDTANTSHNLLFGVEYQETDSTATYYDAGADGTPNLDLSQPDFSQVNADTLPLNNYRQDESIEQSQLGFYVQDEMKWQDLTVVAGLRHDNFDSITDQTKASAGAIYSDQKIDNDASKTSGRLAAIYAFDNGISPYASYSQSFQPVVGSNFITNKPFEPTTADQLEAGVKYLSPNRATQGTLAVFDITQKNVVVADEINYRSQTQTGEIRSKGFEVSGNHMLNDWVDVAASYSYTDAEITADEFNPDVVGNTPAQTAKHKATLWTDYYATDKLTLNAGVRYEAGMQLDKQNSDQLPSVTLVDIGGNYQINPMLTVGASINNLFDKTYVGACYDINNCWMGPERQMSVSLKANF</sequence>
<dbReference type="Gene3D" id="2.170.130.10">
    <property type="entry name" value="TonB-dependent receptor, plug domain"/>
    <property type="match status" value="1"/>
</dbReference>
<evidence type="ECO:0000256" key="3">
    <source>
        <dbReference type="ARBA" id="ARBA00022448"/>
    </source>
</evidence>
<accession>A0ABM5ZYR7</accession>
<keyword evidence="6 14" id="KW-0812">Transmembrane</keyword>
<dbReference type="InterPro" id="IPR036942">
    <property type="entry name" value="Beta-barrel_TonB_sf"/>
</dbReference>
<protein>
    <submittedName>
        <fullName evidence="19">TonB-denpendent receptor</fullName>
    </submittedName>
</protein>
<evidence type="ECO:0000259" key="17">
    <source>
        <dbReference type="Pfam" id="PF00593"/>
    </source>
</evidence>
<feature type="domain" description="TonB-dependent receptor-like beta-barrel" evidence="17">
    <location>
        <begin position="274"/>
        <end position="694"/>
    </location>
</feature>
<evidence type="ECO:0000256" key="8">
    <source>
        <dbReference type="ARBA" id="ARBA00023004"/>
    </source>
</evidence>
<evidence type="ECO:0000256" key="5">
    <source>
        <dbReference type="ARBA" id="ARBA00022496"/>
    </source>
</evidence>
<comment type="subcellular location">
    <subcellularLocation>
        <location evidence="1 14">Cell outer membrane</location>
        <topology evidence="1 14">Multi-pass membrane protein</topology>
    </subcellularLocation>
</comment>
<evidence type="ECO:0000256" key="10">
    <source>
        <dbReference type="ARBA" id="ARBA00023077"/>
    </source>
</evidence>
<dbReference type="EMBL" id="CP014945">
    <property type="protein sequence ID" value="AMT97208.1"/>
    <property type="molecule type" value="Genomic_DNA"/>
</dbReference>
<keyword evidence="20" id="KW-1185">Reference proteome</keyword>
<evidence type="ECO:0000256" key="2">
    <source>
        <dbReference type="ARBA" id="ARBA00009810"/>
    </source>
</evidence>
<evidence type="ECO:0000256" key="15">
    <source>
        <dbReference type="RuleBase" id="RU003357"/>
    </source>
</evidence>
<organism evidence="19 20">
    <name type="scientific">Psychrobacter alimentarius</name>
    <dbReference type="NCBI Taxonomy" id="261164"/>
    <lineage>
        <taxon>Bacteria</taxon>
        <taxon>Pseudomonadati</taxon>
        <taxon>Pseudomonadota</taxon>
        <taxon>Gammaproteobacteria</taxon>
        <taxon>Moraxellales</taxon>
        <taxon>Moraxellaceae</taxon>
        <taxon>Psychrobacter</taxon>
    </lineage>
</organism>
<gene>
    <name evidence="19" type="ORF">A3K91_1607</name>
</gene>
<dbReference type="GeneID" id="33060956"/>
<evidence type="ECO:0000256" key="11">
    <source>
        <dbReference type="ARBA" id="ARBA00023136"/>
    </source>
</evidence>
<evidence type="ECO:0000256" key="13">
    <source>
        <dbReference type="ARBA" id="ARBA00023237"/>
    </source>
</evidence>
<dbReference type="Gene3D" id="2.40.170.20">
    <property type="entry name" value="TonB-dependent receptor, beta-barrel domain"/>
    <property type="match status" value="1"/>
</dbReference>
<evidence type="ECO:0000259" key="18">
    <source>
        <dbReference type="Pfam" id="PF07715"/>
    </source>
</evidence>
<evidence type="ECO:0000256" key="9">
    <source>
        <dbReference type="ARBA" id="ARBA00023065"/>
    </source>
</evidence>
<dbReference type="Pfam" id="PF07715">
    <property type="entry name" value="Plug"/>
    <property type="match status" value="1"/>
</dbReference>
<dbReference type="NCBIfam" id="TIGR01783">
    <property type="entry name" value="TonB-siderophor"/>
    <property type="match status" value="1"/>
</dbReference>
<evidence type="ECO:0000256" key="12">
    <source>
        <dbReference type="ARBA" id="ARBA00023170"/>
    </source>
</evidence>
<dbReference type="RefSeq" id="WP_062844802.1">
    <property type="nucleotide sequence ID" value="NZ_CP014945.1"/>
</dbReference>
<keyword evidence="10 15" id="KW-0798">TonB box</keyword>
<keyword evidence="11 14" id="KW-0472">Membrane</keyword>
<keyword evidence="5" id="KW-0410">Iron transport</keyword>
<dbReference type="InterPro" id="IPR010105">
    <property type="entry name" value="TonB_sidphr_rcpt"/>
</dbReference>
<dbReference type="InterPro" id="IPR012910">
    <property type="entry name" value="Plug_dom"/>
</dbReference>
<dbReference type="InterPro" id="IPR039426">
    <property type="entry name" value="TonB-dep_rcpt-like"/>
</dbReference>
<comment type="similarity">
    <text evidence="2 14 15">Belongs to the TonB-dependent receptor family.</text>
</comment>
<dbReference type="PANTHER" id="PTHR32552:SF68">
    <property type="entry name" value="FERRICHROME OUTER MEMBRANE TRANSPORTER_PHAGE RECEPTOR"/>
    <property type="match status" value="1"/>
</dbReference>
<name>A0ABM5ZYR7_9GAMM</name>
<evidence type="ECO:0000313" key="20">
    <source>
        <dbReference type="Proteomes" id="UP000076104"/>
    </source>
</evidence>
<keyword evidence="9" id="KW-0406">Ion transport</keyword>
<keyword evidence="12 19" id="KW-0675">Receptor</keyword>
<dbReference type="SUPFAM" id="SSF56935">
    <property type="entry name" value="Porins"/>
    <property type="match status" value="1"/>
</dbReference>
<dbReference type="CDD" id="cd01347">
    <property type="entry name" value="ligand_gated_channel"/>
    <property type="match status" value="1"/>
</dbReference>
<evidence type="ECO:0000256" key="4">
    <source>
        <dbReference type="ARBA" id="ARBA00022452"/>
    </source>
</evidence>
<keyword evidence="13 14" id="KW-0998">Cell outer membrane</keyword>